<comment type="caution">
    <text evidence="2">The sequence shown here is derived from an EMBL/GenBank/DDBJ whole genome shotgun (WGS) entry which is preliminary data.</text>
</comment>
<dbReference type="InterPro" id="IPR049713">
    <property type="entry name" value="Pr6Pr-like"/>
</dbReference>
<protein>
    <recommendedName>
        <fullName evidence="4">Integral membrane protein</fullName>
    </recommendedName>
</protein>
<dbReference type="EMBL" id="AUNB01000073">
    <property type="protein sequence ID" value="KEO53235.1"/>
    <property type="molecule type" value="Genomic_DNA"/>
</dbReference>
<sequence>MTRLSQYLALLIFLCEVIAFASSFTTNMAAHSHAAVPLGILWLMLRYFTIWTNSLVGILFGVMLWRKRLFSPALLAALTLWMIIVGAVYHLLLAGNAELYGLDWLENFLYHTAAPILLPIWWLLFAPKRALQWRDAGLWLIWPAIYLVYAVIRGLETGFYPYFFLNLTQLGWNGLAIWCAQFVIAFWLGGLVIVALGRAMGGLRLSR</sequence>
<reference evidence="2 3" key="1">
    <citation type="journal article" date="2015" name="Antonie Van Leeuwenhoek">
        <title>Thioclava indica sp. nov., isolated from surface seawater of the Indian Ocean.</title>
        <authorList>
            <person name="Liu Y."/>
            <person name="Lai Q."/>
            <person name="Du J."/>
            <person name="Xu H."/>
            <person name="Jiang L."/>
            <person name="Shao Z."/>
        </authorList>
    </citation>
    <scope>NUCLEOTIDE SEQUENCE [LARGE SCALE GENOMIC DNA]</scope>
    <source>
        <strain evidence="2 3">DT23-4</strain>
    </source>
</reference>
<evidence type="ECO:0000256" key="1">
    <source>
        <dbReference type="SAM" id="Phobius"/>
    </source>
</evidence>
<accession>A0A074JBP1</accession>
<dbReference type="OrthoDB" id="9809977at2"/>
<dbReference type="STRING" id="1353528.DT23_07765"/>
<organism evidence="2 3">
    <name type="scientific">Thioclava indica</name>
    <dbReference type="NCBI Taxonomy" id="1353528"/>
    <lineage>
        <taxon>Bacteria</taxon>
        <taxon>Pseudomonadati</taxon>
        <taxon>Pseudomonadota</taxon>
        <taxon>Alphaproteobacteria</taxon>
        <taxon>Rhodobacterales</taxon>
        <taxon>Paracoccaceae</taxon>
        <taxon>Thioclava</taxon>
    </lineage>
</organism>
<evidence type="ECO:0008006" key="4">
    <source>
        <dbReference type="Google" id="ProtNLM"/>
    </source>
</evidence>
<keyword evidence="3" id="KW-1185">Reference proteome</keyword>
<feature type="transmembrane region" description="Helical" evidence="1">
    <location>
        <begin position="108"/>
        <end position="125"/>
    </location>
</feature>
<gene>
    <name evidence="2" type="ORF">DT23_07765</name>
</gene>
<keyword evidence="1" id="KW-0812">Transmembrane</keyword>
<dbReference type="eggNOG" id="COG2141">
    <property type="taxonomic scope" value="Bacteria"/>
</dbReference>
<dbReference type="NCBIfam" id="NF038065">
    <property type="entry name" value="Pr6Pr"/>
    <property type="match status" value="1"/>
</dbReference>
<feature type="transmembrane region" description="Helical" evidence="1">
    <location>
        <begin position="45"/>
        <end position="65"/>
    </location>
</feature>
<feature type="transmembrane region" description="Helical" evidence="1">
    <location>
        <begin position="72"/>
        <end position="92"/>
    </location>
</feature>
<keyword evidence="1" id="KW-1133">Transmembrane helix</keyword>
<evidence type="ECO:0000313" key="2">
    <source>
        <dbReference type="EMBL" id="KEO53235.1"/>
    </source>
</evidence>
<feature type="transmembrane region" description="Helical" evidence="1">
    <location>
        <begin position="175"/>
        <end position="197"/>
    </location>
</feature>
<dbReference type="RefSeq" id="WP_051697380.1">
    <property type="nucleotide sequence ID" value="NZ_AUNB01000073.1"/>
</dbReference>
<name>A0A074JBP1_9RHOB</name>
<feature type="transmembrane region" description="Helical" evidence="1">
    <location>
        <begin position="137"/>
        <end position="155"/>
    </location>
</feature>
<dbReference type="AlphaFoldDB" id="A0A074JBP1"/>
<proteinExistence type="predicted"/>
<keyword evidence="1" id="KW-0472">Membrane</keyword>
<evidence type="ECO:0000313" key="3">
    <source>
        <dbReference type="Proteomes" id="UP000027471"/>
    </source>
</evidence>
<dbReference type="Proteomes" id="UP000027471">
    <property type="component" value="Unassembled WGS sequence"/>
</dbReference>